<feature type="non-terminal residue" evidence="1">
    <location>
        <position position="1"/>
    </location>
</feature>
<protein>
    <submittedName>
        <fullName evidence="1">Uncharacterized protein</fullName>
    </submittedName>
</protein>
<sequence>RKWTRLNWAWFFRKSITEDLEAVSIRKEIKKDNPRTLAKNQIVK</sequence>
<feature type="non-terminal residue" evidence="1">
    <location>
        <position position="44"/>
    </location>
</feature>
<accession>X1LHZ0</accession>
<evidence type="ECO:0000313" key="1">
    <source>
        <dbReference type="EMBL" id="GAH93783.1"/>
    </source>
</evidence>
<gene>
    <name evidence="1" type="ORF">S03H2_72820</name>
</gene>
<dbReference type="EMBL" id="BARU01049492">
    <property type="protein sequence ID" value="GAH93783.1"/>
    <property type="molecule type" value="Genomic_DNA"/>
</dbReference>
<proteinExistence type="predicted"/>
<dbReference type="AlphaFoldDB" id="X1LHZ0"/>
<reference evidence="1" key="1">
    <citation type="journal article" date="2014" name="Front. Microbiol.">
        <title>High frequency of phylogenetically diverse reductive dehalogenase-homologous genes in deep subseafloor sedimentary metagenomes.</title>
        <authorList>
            <person name="Kawai M."/>
            <person name="Futagami T."/>
            <person name="Toyoda A."/>
            <person name="Takaki Y."/>
            <person name="Nishi S."/>
            <person name="Hori S."/>
            <person name="Arai W."/>
            <person name="Tsubouchi T."/>
            <person name="Morono Y."/>
            <person name="Uchiyama I."/>
            <person name="Ito T."/>
            <person name="Fujiyama A."/>
            <person name="Inagaki F."/>
            <person name="Takami H."/>
        </authorList>
    </citation>
    <scope>NUCLEOTIDE SEQUENCE</scope>
    <source>
        <strain evidence="1">Expedition CK06-06</strain>
    </source>
</reference>
<comment type="caution">
    <text evidence="1">The sequence shown here is derived from an EMBL/GenBank/DDBJ whole genome shotgun (WGS) entry which is preliminary data.</text>
</comment>
<organism evidence="1">
    <name type="scientific">marine sediment metagenome</name>
    <dbReference type="NCBI Taxonomy" id="412755"/>
    <lineage>
        <taxon>unclassified sequences</taxon>
        <taxon>metagenomes</taxon>
        <taxon>ecological metagenomes</taxon>
    </lineage>
</organism>
<name>X1LHZ0_9ZZZZ</name>